<evidence type="ECO:0000256" key="2">
    <source>
        <dbReference type="ARBA" id="ARBA00022475"/>
    </source>
</evidence>
<dbReference type="InterPro" id="IPR003810">
    <property type="entry name" value="Mntp/YtaF"/>
</dbReference>
<feature type="transmembrane region" description="Helical" evidence="8">
    <location>
        <begin position="6"/>
        <end position="29"/>
    </location>
</feature>
<feature type="transmembrane region" description="Helical" evidence="8">
    <location>
        <begin position="162"/>
        <end position="180"/>
    </location>
</feature>
<dbReference type="Pfam" id="PF02659">
    <property type="entry name" value="Mntp"/>
    <property type="match status" value="1"/>
</dbReference>
<evidence type="ECO:0000256" key="7">
    <source>
        <dbReference type="ARBA" id="ARBA00023211"/>
    </source>
</evidence>
<organism evidence="9 10">
    <name type="scientific">Thermoclostridium stercorarium subsp. thermolacticum DSM 2910</name>
    <dbReference type="NCBI Taxonomy" id="1121336"/>
    <lineage>
        <taxon>Bacteria</taxon>
        <taxon>Bacillati</taxon>
        <taxon>Bacillota</taxon>
        <taxon>Clostridia</taxon>
        <taxon>Eubacteriales</taxon>
        <taxon>Oscillospiraceae</taxon>
        <taxon>Thermoclostridium</taxon>
    </lineage>
</organism>
<keyword evidence="4 8" id="KW-1133">Transmembrane helix</keyword>
<keyword evidence="3 8" id="KW-0812">Transmembrane</keyword>
<evidence type="ECO:0000256" key="5">
    <source>
        <dbReference type="ARBA" id="ARBA00023065"/>
    </source>
</evidence>
<dbReference type="EMBL" id="CP014672">
    <property type="protein sequence ID" value="ANW98187.1"/>
    <property type="molecule type" value="Genomic_DNA"/>
</dbReference>
<feature type="transmembrane region" description="Helical" evidence="8">
    <location>
        <begin position="106"/>
        <end position="126"/>
    </location>
</feature>
<keyword evidence="5 8" id="KW-0406">Ion transport</keyword>
<dbReference type="GO" id="GO:0005886">
    <property type="term" value="C:plasma membrane"/>
    <property type="evidence" value="ECO:0007669"/>
    <property type="project" value="UniProtKB-SubCell"/>
</dbReference>
<dbReference type="AlphaFoldDB" id="A0A1B1YBM2"/>
<dbReference type="GO" id="GO:0005384">
    <property type="term" value="F:manganese ion transmembrane transporter activity"/>
    <property type="evidence" value="ECO:0007669"/>
    <property type="project" value="UniProtKB-UniRule"/>
</dbReference>
<name>A0A1B1YBM2_THEST</name>
<evidence type="ECO:0000313" key="9">
    <source>
        <dbReference type="EMBL" id="ANW98187.1"/>
    </source>
</evidence>
<comment type="similarity">
    <text evidence="8">Belongs to the MntP (TC 9.B.29) family.</text>
</comment>
<proteinExistence type="inferred from homology"/>
<evidence type="ECO:0000313" key="10">
    <source>
        <dbReference type="Proteomes" id="UP000092971"/>
    </source>
</evidence>
<evidence type="ECO:0000256" key="3">
    <source>
        <dbReference type="ARBA" id="ARBA00022692"/>
    </source>
</evidence>
<feature type="transmembrane region" description="Helical" evidence="8">
    <location>
        <begin position="132"/>
        <end position="150"/>
    </location>
</feature>
<dbReference type="OrthoDB" id="9811590at2"/>
<reference evidence="9 10" key="1">
    <citation type="submission" date="2016-02" db="EMBL/GenBank/DDBJ databases">
        <title>Comparison of Clostridium stercorarium subspecies using comparative genomics and transcriptomics.</title>
        <authorList>
            <person name="Schellenberg J."/>
            <person name="Thallinger G."/>
            <person name="Levin D.B."/>
            <person name="Zhang X."/>
            <person name="Alvare G."/>
            <person name="Fristensky B."/>
            <person name="Sparling R."/>
        </authorList>
    </citation>
    <scope>NUCLEOTIDE SEQUENCE [LARGE SCALE GENOMIC DNA]</scope>
    <source>
        <strain evidence="9 10">DSM 2910</strain>
    </source>
</reference>
<dbReference type="RefSeq" id="WP_015358474.1">
    <property type="nucleotide sequence ID" value="NZ_CP014672.1"/>
</dbReference>
<comment type="subcellular location">
    <subcellularLocation>
        <location evidence="8">Cell membrane</location>
        <topology evidence="8">Multi-pass membrane protein</topology>
    </subcellularLocation>
</comment>
<dbReference type="HAMAP" id="MF_01521">
    <property type="entry name" value="MntP_pump"/>
    <property type="match status" value="1"/>
</dbReference>
<dbReference type="InterPro" id="IPR022929">
    <property type="entry name" value="Put_MntP"/>
</dbReference>
<keyword evidence="6 8" id="KW-0472">Membrane</keyword>
<keyword evidence="2 8" id="KW-1003">Cell membrane</keyword>
<protein>
    <recommendedName>
        <fullName evidence="8">Putative manganese efflux pump MntP</fullName>
    </recommendedName>
</protein>
<sequence length="185" mass="20411">MDYFFIIALAVGLAMDAFAVSVSCGLCVIKRRYWHAVRAALFFGFFQWGMLSLGWLSGSTFRTFIEPVDHWIAFVLLTFIGVKMWKESTEEAEPLDLTSVKLMLTLSVATSIDAFAAGISITALGYPIVLPSIVVGTITFCLSFAGVLLGCWMTSYTKFSKYLNRLGSVILIVIGTKILIEHLLS</sequence>
<comment type="function">
    <text evidence="8">Probably functions as a manganese efflux pump.</text>
</comment>
<feature type="transmembrane region" description="Helical" evidence="8">
    <location>
        <begin position="68"/>
        <end position="85"/>
    </location>
</feature>
<evidence type="ECO:0000256" key="6">
    <source>
        <dbReference type="ARBA" id="ARBA00023136"/>
    </source>
</evidence>
<accession>A0A1B1YBM2</accession>
<dbReference type="PANTHER" id="PTHR35529:SF1">
    <property type="entry name" value="MANGANESE EFFLUX PUMP MNTP-RELATED"/>
    <property type="match status" value="1"/>
</dbReference>
<dbReference type="Proteomes" id="UP000092971">
    <property type="component" value="Chromosome"/>
</dbReference>
<gene>
    <name evidence="8" type="primary">mntP</name>
    <name evidence="9" type="ORF">CSTERTH_03595</name>
</gene>
<dbReference type="PANTHER" id="PTHR35529">
    <property type="entry name" value="MANGANESE EFFLUX PUMP MNTP-RELATED"/>
    <property type="match status" value="1"/>
</dbReference>
<feature type="transmembrane region" description="Helical" evidence="8">
    <location>
        <begin position="36"/>
        <end position="56"/>
    </location>
</feature>
<keyword evidence="7 8" id="KW-0464">Manganese</keyword>
<evidence type="ECO:0000256" key="8">
    <source>
        <dbReference type="HAMAP-Rule" id="MF_01521"/>
    </source>
</evidence>
<keyword evidence="1 8" id="KW-0813">Transport</keyword>
<evidence type="ECO:0000256" key="1">
    <source>
        <dbReference type="ARBA" id="ARBA00022448"/>
    </source>
</evidence>
<evidence type="ECO:0000256" key="4">
    <source>
        <dbReference type="ARBA" id="ARBA00022989"/>
    </source>
</evidence>